<dbReference type="OrthoDB" id="9764591at2"/>
<sequence>MTVSVTIDVPEHVERVVVQTQSLTPDGWKNDNPVAYGPGKHFVHIWDTKRISCVAEPSPGEELPPGTFVVG</sequence>
<organism evidence="1 2">
    <name type="scientific">Bradyrhizobium erythrophlei</name>
    <dbReference type="NCBI Taxonomy" id="1437360"/>
    <lineage>
        <taxon>Bacteria</taxon>
        <taxon>Pseudomonadati</taxon>
        <taxon>Pseudomonadota</taxon>
        <taxon>Alphaproteobacteria</taxon>
        <taxon>Hyphomicrobiales</taxon>
        <taxon>Nitrobacteraceae</taxon>
        <taxon>Bradyrhizobium</taxon>
    </lineage>
</organism>
<gene>
    <name evidence="1" type="ORF">SAMN05443248_3039</name>
</gene>
<reference evidence="1 2" key="1">
    <citation type="submission" date="2016-11" db="EMBL/GenBank/DDBJ databases">
        <authorList>
            <person name="Jaros S."/>
            <person name="Januszkiewicz K."/>
            <person name="Wedrychowicz H."/>
        </authorList>
    </citation>
    <scope>NUCLEOTIDE SEQUENCE [LARGE SCALE GENOMIC DNA]</scope>
    <source>
        <strain evidence="1 2">GAS138</strain>
    </source>
</reference>
<dbReference type="RefSeq" id="WP_079601985.1">
    <property type="nucleotide sequence ID" value="NZ_LT670817.1"/>
</dbReference>
<dbReference type="Proteomes" id="UP000189796">
    <property type="component" value="Chromosome I"/>
</dbReference>
<name>A0A1M5NLF3_9BRAD</name>
<proteinExistence type="predicted"/>
<dbReference type="EMBL" id="LT670817">
    <property type="protein sequence ID" value="SHG90297.1"/>
    <property type="molecule type" value="Genomic_DNA"/>
</dbReference>
<evidence type="ECO:0000313" key="1">
    <source>
        <dbReference type="EMBL" id="SHG90297.1"/>
    </source>
</evidence>
<dbReference type="AlphaFoldDB" id="A0A1M5NLF3"/>
<accession>A0A1M5NLF3</accession>
<protein>
    <submittedName>
        <fullName evidence="1">Uncharacterized protein</fullName>
    </submittedName>
</protein>
<evidence type="ECO:0000313" key="2">
    <source>
        <dbReference type="Proteomes" id="UP000189796"/>
    </source>
</evidence>